<dbReference type="Gene3D" id="3.40.50.720">
    <property type="entry name" value="NAD(P)-binding Rossmann-like Domain"/>
    <property type="match status" value="1"/>
</dbReference>
<dbReference type="InterPro" id="IPR036291">
    <property type="entry name" value="NAD(P)-bd_dom_sf"/>
</dbReference>
<dbReference type="OrthoDB" id="9775296at2"/>
<evidence type="ECO:0000256" key="2">
    <source>
        <dbReference type="ARBA" id="ARBA00023002"/>
    </source>
</evidence>
<sequence>MVGYDGSEFFFILKIQHKFVPTLLKQNSPSAIVNLGSKEGITTPPGNVGYSVSKAAIKVLTEQLAHELREISNHQVTAHLLVPGYTWTPMNFPNADFSQPNQKPDAPWSTKELMHFFEKSLLNDDFYIVGLDNEVTAEIDERRMEWSIGDIINNRPALSRWHRKYKDEFNEFLSQ</sequence>
<reference evidence="3 4" key="1">
    <citation type="submission" date="2013-03" db="EMBL/GenBank/DDBJ databases">
        <title>The Genome Sequence of Enterococcus sulfureus ATCC_49903 (PacBio/Illumina hybrid assembly).</title>
        <authorList>
            <consortium name="The Broad Institute Genomics Platform"/>
            <consortium name="The Broad Institute Genome Sequencing Center for Infectious Disease"/>
            <person name="Earl A."/>
            <person name="Russ C."/>
            <person name="Gilmore M."/>
            <person name="Surin D."/>
            <person name="Walker B."/>
            <person name="Young S."/>
            <person name="Zeng Q."/>
            <person name="Gargeya S."/>
            <person name="Fitzgerald M."/>
            <person name="Haas B."/>
            <person name="Abouelleil A."/>
            <person name="Allen A.W."/>
            <person name="Alvarado L."/>
            <person name="Arachchi H.M."/>
            <person name="Berlin A.M."/>
            <person name="Chapman S.B."/>
            <person name="Gainer-Dewar J."/>
            <person name="Goldberg J."/>
            <person name="Griggs A."/>
            <person name="Gujja S."/>
            <person name="Hansen M."/>
            <person name="Howarth C."/>
            <person name="Imamovic A."/>
            <person name="Ireland A."/>
            <person name="Larimer J."/>
            <person name="McCowan C."/>
            <person name="Murphy C."/>
            <person name="Pearson M."/>
            <person name="Poon T.W."/>
            <person name="Priest M."/>
            <person name="Roberts A."/>
            <person name="Saif S."/>
            <person name="Shea T."/>
            <person name="Sisk P."/>
            <person name="Sykes S."/>
            <person name="Wortman J."/>
            <person name="Nusbaum C."/>
            <person name="Birren B."/>
        </authorList>
    </citation>
    <scope>NUCLEOTIDE SEQUENCE [LARGE SCALE GENOMIC DNA]</scope>
    <source>
        <strain evidence="3 4">ATCC 49903</strain>
    </source>
</reference>
<comment type="similarity">
    <text evidence="1">Belongs to the short-chain dehydrogenases/reductases (SDR) family.</text>
</comment>
<comment type="caution">
    <text evidence="3">The sequence shown here is derived from an EMBL/GenBank/DDBJ whole genome shotgun (WGS) entry which is preliminary data.</text>
</comment>
<dbReference type="Proteomes" id="UP000015961">
    <property type="component" value="Unassembled WGS sequence"/>
</dbReference>
<dbReference type="EMBL" id="ASWO01000001">
    <property type="protein sequence ID" value="EOT87523.1"/>
    <property type="molecule type" value="Genomic_DNA"/>
</dbReference>
<name>S0PFT9_9ENTE</name>
<accession>S0PFT9</accession>
<dbReference type="InterPro" id="IPR020904">
    <property type="entry name" value="Sc_DH/Rdtase_CS"/>
</dbReference>
<proteinExistence type="inferred from homology"/>
<evidence type="ECO:0000313" key="3">
    <source>
        <dbReference type="EMBL" id="EOT87523.1"/>
    </source>
</evidence>
<dbReference type="PANTHER" id="PTHR43008:SF7">
    <property type="entry name" value="SHORT CHAIN DEHYDROGENASE_REDUCTASE (AFU_ORTHOLOGUE AFUA_2G00830)"/>
    <property type="match status" value="1"/>
</dbReference>
<dbReference type="AlphaFoldDB" id="S0PFT9"/>
<dbReference type="InterPro" id="IPR002347">
    <property type="entry name" value="SDR_fam"/>
</dbReference>
<gene>
    <name evidence="3" type="ORF">I573_00579</name>
</gene>
<dbReference type="SUPFAM" id="SSF51735">
    <property type="entry name" value="NAD(P)-binding Rossmann-fold domains"/>
    <property type="match status" value="1"/>
</dbReference>
<organism evidence="3 4">
    <name type="scientific">Enterococcus sulfureus ATCC 49903</name>
    <dbReference type="NCBI Taxonomy" id="1140003"/>
    <lineage>
        <taxon>Bacteria</taxon>
        <taxon>Bacillati</taxon>
        <taxon>Bacillota</taxon>
        <taxon>Bacilli</taxon>
        <taxon>Lactobacillales</taxon>
        <taxon>Enterococcaceae</taxon>
        <taxon>Enterococcus</taxon>
    </lineage>
</organism>
<dbReference type="eggNOG" id="COG0300">
    <property type="taxonomic scope" value="Bacteria"/>
</dbReference>
<dbReference type="RefSeq" id="WP_016185077.1">
    <property type="nucleotide sequence ID" value="NZ_ASWO01000001.1"/>
</dbReference>
<keyword evidence="2" id="KW-0560">Oxidoreductase</keyword>
<dbReference type="PRINTS" id="PR00081">
    <property type="entry name" value="GDHRDH"/>
</dbReference>
<evidence type="ECO:0000313" key="4">
    <source>
        <dbReference type="Proteomes" id="UP000015961"/>
    </source>
</evidence>
<dbReference type="Pfam" id="PF00106">
    <property type="entry name" value="adh_short"/>
    <property type="match status" value="1"/>
</dbReference>
<evidence type="ECO:0008006" key="5">
    <source>
        <dbReference type="Google" id="ProtNLM"/>
    </source>
</evidence>
<dbReference type="PROSITE" id="PS00061">
    <property type="entry name" value="ADH_SHORT"/>
    <property type="match status" value="1"/>
</dbReference>
<dbReference type="GO" id="GO:0050664">
    <property type="term" value="F:oxidoreductase activity, acting on NAD(P)H, oxygen as acceptor"/>
    <property type="evidence" value="ECO:0007669"/>
    <property type="project" value="TreeGrafter"/>
</dbReference>
<protein>
    <recommendedName>
        <fullName evidence="5">Oxidoreductase</fullName>
    </recommendedName>
</protein>
<evidence type="ECO:0000256" key="1">
    <source>
        <dbReference type="ARBA" id="ARBA00006484"/>
    </source>
</evidence>
<dbReference type="PANTHER" id="PTHR43008">
    <property type="entry name" value="BENZIL REDUCTASE"/>
    <property type="match status" value="1"/>
</dbReference>
<dbReference type="CDD" id="cd05233">
    <property type="entry name" value="SDR_c"/>
    <property type="match status" value="1"/>
</dbReference>
<keyword evidence="4" id="KW-1185">Reference proteome</keyword>
<dbReference type="STRING" id="1140003.OMY_00586"/>
<dbReference type="PATRIC" id="fig|1140003.3.peg.582"/>